<protein>
    <recommendedName>
        <fullName evidence="2">Glutamine amidotransferase domain-containing protein</fullName>
    </recommendedName>
</protein>
<dbReference type="PANTHER" id="PTHR43418">
    <property type="entry name" value="MULTIFUNCTIONAL TRYPTOPHAN BIOSYNTHESIS PROTEIN-RELATED"/>
    <property type="match status" value="1"/>
</dbReference>
<dbReference type="KEGG" id="agi:FSB73_12665"/>
<dbReference type="InterPro" id="IPR017926">
    <property type="entry name" value="GATASE"/>
</dbReference>
<dbReference type="InterPro" id="IPR050472">
    <property type="entry name" value="Anth_synth/Amidotransfase"/>
</dbReference>
<accession>A0A5B8VN83</accession>
<dbReference type="Proteomes" id="UP000321291">
    <property type="component" value="Chromosome"/>
</dbReference>
<feature type="domain" description="Glutamine amidotransferase" evidence="2">
    <location>
        <begin position="14"/>
        <end position="228"/>
    </location>
</feature>
<keyword evidence="1" id="KW-0315">Glutamine amidotransferase</keyword>
<dbReference type="SUPFAM" id="SSF52317">
    <property type="entry name" value="Class I glutamine amidotransferase-like"/>
    <property type="match status" value="1"/>
</dbReference>
<organism evidence="3 4">
    <name type="scientific">Arachidicoccus ginsenosidivorans</name>
    <dbReference type="NCBI Taxonomy" id="496057"/>
    <lineage>
        <taxon>Bacteria</taxon>
        <taxon>Pseudomonadati</taxon>
        <taxon>Bacteroidota</taxon>
        <taxon>Chitinophagia</taxon>
        <taxon>Chitinophagales</taxon>
        <taxon>Chitinophagaceae</taxon>
        <taxon>Arachidicoccus</taxon>
    </lineage>
</organism>
<evidence type="ECO:0000313" key="4">
    <source>
        <dbReference type="Proteomes" id="UP000321291"/>
    </source>
</evidence>
<dbReference type="InterPro" id="IPR029062">
    <property type="entry name" value="Class_I_gatase-like"/>
</dbReference>
<dbReference type="InterPro" id="IPR006221">
    <property type="entry name" value="TrpG/PapA_dom"/>
</dbReference>
<evidence type="ECO:0000259" key="2">
    <source>
        <dbReference type="Pfam" id="PF00117"/>
    </source>
</evidence>
<dbReference type="CDD" id="cd01743">
    <property type="entry name" value="GATase1_Anthranilate_Synthase"/>
    <property type="match status" value="1"/>
</dbReference>
<reference evidence="3 4" key="1">
    <citation type="journal article" date="2017" name="Int. J. Syst. Evol. Microbiol.">
        <title>Arachidicoccus ginsenosidivorans sp. nov., with ginsenoside-converting activity isolated from ginseng cultivating soil.</title>
        <authorList>
            <person name="Siddiqi M.Z."/>
            <person name="Aslam Z."/>
            <person name="Im W.T."/>
        </authorList>
    </citation>
    <scope>NUCLEOTIDE SEQUENCE [LARGE SCALE GENOMIC DNA]</scope>
    <source>
        <strain evidence="3 4">Gsoil 809</strain>
    </source>
</reference>
<dbReference type="OrthoDB" id="9786812at2"/>
<keyword evidence="4" id="KW-1185">Reference proteome</keyword>
<name>A0A5B8VN83_9BACT</name>
<sequence>MVRRRVAPKNLYECLGYDGVVLSPGPGLPEDYPAVKRLLDFLLCAAEGRQGALMPVPILGICLGLQTIVRYFGGRLYNLSHIQHGRQVALLLKGESCAKGTNTPFGTETKLMTGTQTKNDSQAQAETQSQSGAGVHIVNNVENCSAMHLFDGLATPIKVGLYHSWGMDNQSAVPALSVLATAILPAADKEHPREVVMAICHKSLPVYGLQFHPESFMTPGGLQIVLNWLHCIESIKSR</sequence>
<dbReference type="PANTHER" id="PTHR43418:SF4">
    <property type="entry name" value="MULTIFUNCTIONAL TRYPTOPHAN BIOSYNTHESIS PROTEIN"/>
    <property type="match status" value="1"/>
</dbReference>
<dbReference type="EMBL" id="CP042434">
    <property type="protein sequence ID" value="QEC72402.1"/>
    <property type="molecule type" value="Genomic_DNA"/>
</dbReference>
<dbReference type="AlphaFoldDB" id="A0A5B8VN83"/>
<dbReference type="RefSeq" id="WP_146782719.1">
    <property type="nucleotide sequence ID" value="NZ_CP042434.1"/>
</dbReference>
<evidence type="ECO:0000313" key="3">
    <source>
        <dbReference type="EMBL" id="QEC72402.1"/>
    </source>
</evidence>
<gene>
    <name evidence="3" type="ORF">FSB73_12665</name>
</gene>
<dbReference type="PROSITE" id="PS51273">
    <property type="entry name" value="GATASE_TYPE_1"/>
    <property type="match status" value="1"/>
</dbReference>
<dbReference type="Pfam" id="PF00117">
    <property type="entry name" value="GATase"/>
    <property type="match status" value="1"/>
</dbReference>
<dbReference type="Gene3D" id="3.40.50.880">
    <property type="match status" value="1"/>
</dbReference>
<dbReference type="GO" id="GO:0000162">
    <property type="term" value="P:L-tryptophan biosynthetic process"/>
    <property type="evidence" value="ECO:0007669"/>
    <property type="project" value="TreeGrafter"/>
</dbReference>
<proteinExistence type="predicted"/>
<dbReference type="GO" id="GO:0046654">
    <property type="term" value="P:tetrahydrofolate biosynthetic process"/>
    <property type="evidence" value="ECO:0007669"/>
    <property type="project" value="TreeGrafter"/>
</dbReference>
<dbReference type="GO" id="GO:0005829">
    <property type="term" value="C:cytosol"/>
    <property type="evidence" value="ECO:0007669"/>
    <property type="project" value="TreeGrafter"/>
</dbReference>
<dbReference type="GO" id="GO:0004049">
    <property type="term" value="F:anthranilate synthase activity"/>
    <property type="evidence" value="ECO:0007669"/>
    <property type="project" value="TreeGrafter"/>
</dbReference>
<evidence type="ECO:0000256" key="1">
    <source>
        <dbReference type="ARBA" id="ARBA00022962"/>
    </source>
</evidence>
<dbReference type="GO" id="GO:0046820">
    <property type="term" value="F:4-amino-4-deoxychorismate synthase activity"/>
    <property type="evidence" value="ECO:0007669"/>
    <property type="project" value="TreeGrafter"/>
</dbReference>